<gene>
    <name evidence="1" type="ORF">MRATA1EN1_LOCUS14386</name>
</gene>
<name>A0ABN8YVB5_RANTA</name>
<dbReference type="EMBL" id="OX459960">
    <property type="protein sequence ID" value="CAI9165424.1"/>
    <property type="molecule type" value="Genomic_DNA"/>
</dbReference>
<proteinExistence type="predicted"/>
<reference evidence="1" key="1">
    <citation type="submission" date="2023-04" db="EMBL/GenBank/DDBJ databases">
        <authorList>
            <consortium name="ELIXIR-Norway"/>
        </authorList>
    </citation>
    <scope>NUCLEOTIDE SEQUENCE [LARGE SCALE GENOMIC DNA]</scope>
</reference>
<evidence type="ECO:0000313" key="1">
    <source>
        <dbReference type="EMBL" id="CAI9165424.1"/>
    </source>
</evidence>
<organism evidence="1 2">
    <name type="scientific">Rangifer tarandus platyrhynchus</name>
    <name type="common">Svalbard reindeer</name>
    <dbReference type="NCBI Taxonomy" id="3082113"/>
    <lineage>
        <taxon>Eukaryota</taxon>
        <taxon>Metazoa</taxon>
        <taxon>Chordata</taxon>
        <taxon>Craniata</taxon>
        <taxon>Vertebrata</taxon>
        <taxon>Euteleostomi</taxon>
        <taxon>Mammalia</taxon>
        <taxon>Eutheria</taxon>
        <taxon>Laurasiatheria</taxon>
        <taxon>Artiodactyla</taxon>
        <taxon>Ruminantia</taxon>
        <taxon>Pecora</taxon>
        <taxon>Cervidae</taxon>
        <taxon>Odocoileinae</taxon>
        <taxon>Rangifer</taxon>
    </lineage>
</organism>
<protein>
    <submittedName>
        <fullName evidence="1">Uncharacterized protein</fullName>
    </submittedName>
</protein>
<evidence type="ECO:0000313" key="2">
    <source>
        <dbReference type="Proteomes" id="UP001176941"/>
    </source>
</evidence>
<sequence>MDLERGWGPVAMPSSWRLSHWPPHLTCPYSELQAEGTSELCLELGLSSFKLGSSGDHWALQGLLIGAPESAAFVSVLFVHTSMYDSICTEGIPVFKTFLKTPA</sequence>
<accession>A0ABN8YVB5</accession>
<keyword evidence="2" id="KW-1185">Reference proteome</keyword>
<dbReference type="Proteomes" id="UP001176941">
    <property type="component" value="Chromosome 24"/>
</dbReference>